<feature type="compositionally biased region" description="Low complexity" evidence="1">
    <location>
        <begin position="20"/>
        <end position="39"/>
    </location>
</feature>
<proteinExistence type="predicted"/>
<name>A0ABP9DJB7_9ACTN</name>
<evidence type="ECO:0000313" key="3">
    <source>
        <dbReference type="Proteomes" id="UP001501752"/>
    </source>
</evidence>
<feature type="region of interest" description="Disordered" evidence="1">
    <location>
        <begin position="1"/>
        <end position="39"/>
    </location>
</feature>
<keyword evidence="3" id="KW-1185">Reference proteome</keyword>
<dbReference type="Proteomes" id="UP001501752">
    <property type="component" value="Unassembled WGS sequence"/>
</dbReference>
<organism evidence="2 3">
    <name type="scientific">Kitasatospora terrestris</name>
    <dbReference type="NCBI Taxonomy" id="258051"/>
    <lineage>
        <taxon>Bacteria</taxon>
        <taxon>Bacillati</taxon>
        <taxon>Actinomycetota</taxon>
        <taxon>Actinomycetes</taxon>
        <taxon>Kitasatosporales</taxon>
        <taxon>Streptomycetaceae</taxon>
        <taxon>Kitasatospora</taxon>
    </lineage>
</organism>
<reference evidence="3" key="1">
    <citation type="journal article" date="2019" name="Int. J. Syst. Evol. Microbiol.">
        <title>The Global Catalogue of Microorganisms (GCM) 10K type strain sequencing project: providing services to taxonomists for standard genome sequencing and annotation.</title>
        <authorList>
            <consortium name="The Broad Institute Genomics Platform"/>
            <consortium name="The Broad Institute Genome Sequencing Center for Infectious Disease"/>
            <person name="Wu L."/>
            <person name="Ma J."/>
        </authorList>
    </citation>
    <scope>NUCLEOTIDE SEQUENCE [LARGE SCALE GENOMIC DNA]</scope>
    <source>
        <strain evidence="3">JCM 13006</strain>
    </source>
</reference>
<dbReference type="EMBL" id="BAABIS010000001">
    <property type="protein sequence ID" value="GAA4839569.1"/>
    <property type="molecule type" value="Genomic_DNA"/>
</dbReference>
<protein>
    <submittedName>
        <fullName evidence="2">Uncharacterized protein</fullName>
    </submittedName>
</protein>
<evidence type="ECO:0000313" key="2">
    <source>
        <dbReference type="EMBL" id="GAA4839569.1"/>
    </source>
</evidence>
<comment type="caution">
    <text evidence="2">The sequence shown here is derived from an EMBL/GenBank/DDBJ whole genome shotgun (WGS) entry which is preliminary data.</text>
</comment>
<sequence>MEQGAEAAEGGPRDGERVTAARPSGFAGRASARAARPVPAATVAPGVSNAGAEAWVIRHGSAGEPVRARAPPTLPAVDGAATAVPGGAPGRCPRARWIRAPVLPGPVARKAVGREVGVVFATGMAVLVVKCHAIRLSYTDQTICGGLIRRCGWVVSL</sequence>
<evidence type="ECO:0000256" key="1">
    <source>
        <dbReference type="SAM" id="MobiDB-lite"/>
    </source>
</evidence>
<accession>A0ABP9DJB7</accession>
<gene>
    <name evidence="2" type="ORF">GCM10023235_13680</name>
</gene>